<dbReference type="EnsemblMetazoa" id="GPAI016209-RA">
    <property type="protein sequence ID" value="GPAI016209-PA"/>
    <property type="gene ID" value="GPAI016209"/>
</dbReference>
<dbReference type="Proteomes" id="UP000092445">
    <property type="component" value="Unassembled WGS sequence"/>
</dbReference>
<accession>A0A1A9ZIZ8</accession>
<sequence length="132" mass="15244">MQVLSIGWNVADDEMIKIDLPVAQINRTSFAFSGTVDQRFEFSENSKVNVIMYHSASGNSDSYRKLPYQVSEKVYDCVDLFYNQTFKYFSNCSNCPLIDTAARDYKYQRLYIFDKCILTNDAAPNYLPDGYC</sequence>
<evidence type="ECO:0000313" key="2">
    <source>
        <dbReference type="Proteomes" id="UP000092445"/>
    </source>
</evidence>
<keyword evidence="2" id="KW-1185">Reference proteome</keyword>
<protein>
    <submittedName>
        <fullName evidence="1">Uncharacterized protein</fullName>
    </submittedName>
</protein>
<reference evidence="2" key="1">
    <citation type="submission" date="2014-03" db="EMBL/GenBank/DDBJ databases">
        <authorList>
            <person name="Aksoy S."/>
            <person name="Warren W."/>
            <person name="Wilson R.K."/>
        </authorList>
    </citation>
    <scope>NUCLEOTIDE SEQUENCE [LARGE SCALE GENOMIC DNA]</scope>
    <source>
        <strain evidence="2">IAEA</strain>
    </source>
</reference>
<organism evidence="1 2">
    <name type="scientific">Glossina pallidipes</name>
    <name type="common">Tsetse fly</name>
    <dbReference type="NCBI Taxonomy" id="7398"/>
    <lineage>
        <taxon>Eukaryota</taxon>
        <taxon>Metazoa</taxon>
        <taxon>Ecdysozoa</taxon>
        <taxon>Arthropoda</taxon>
        <taxon>Hexapoda</taxon>
        <taxon>Insecta</taxon>
        <taxon>Pterygota</taxon>
        <taxon>Neoptera</taxon>
        <taxon>Endopterygota</taxon>
        <taxon>Diptera</taxon>
        <taxon>Brachycera</taxon>
        <taxon>Muscomorpha</taxon>
        <taxon>Hippoboscoidea</taxon>
        <taxon>Glossinidae</taxon>
        <taxon>Glossina</taxon>
    </lineage>
</organism>
<dbReference type="VEuPathDB" id="VectorBase:GPAI016209"/>
<reference evidence="1" key="2">
    <citation type="submission" date="2020-05" db="UniProtKB">
        <authorList>
            <consortium name="EnsemblMetazoa"/>
        </authorList>
    </citation>
    <scope>IDENTIFICATION</scope>
    <source>
        <strain evidence="1">IAEA</strain>
    </source>
</reference>
<dbReference type="PANTHER" id="PTHR21112:SF0">
    <property type="entry name" value="CHEMOSENSORY PROTEIN A 29A-RELATED"/>
    <property type="match status" value="1"/>
</dbReference>
<evidence type="ECO:0000313" key="1">
    <source>
        <dbReference type="EnsemblMetazoa" id="GPAI016209-PA"/>
    </source>
</evidence>
<dbReference type="AlphaFoldDB" id="A0A1A9ZIZ8"/>
<name>A0A1A9ZIZ8_GLOPL</name>
<proteinExistence type="predicted"/>
<dbReference type="PANTHER" id="PTHR21112">
    <property type="entry name" value="CHEMOSENSORY PROTEIN A 29A-RELATED"/>
    <property type="match status" value="1"/>
</dbReference>